<keyword evidence="9" id="KW-1185">Reference proteome</keyword>
<reference evidence="8" key="1">
    <citation type="submission" date="2021-10" db="EMBL/GenBank/DDBJ databases">
        <title>Tropical sea cucumber genome reveals ecological adaptation and Cuvierian tubules defense mechanism.</title>
        <authorList>
            <person name="Chen T."/>
        </authorList>
    </citation>
    <scope>NUCLEOTIDE SEQUENCE</scope>
    <source>
        <strain evidence="8">Nanhai2018</strain>
        <tissue evidence="8">Muscle</tissue>
    </source>
</reference>
<proteinExistence type="inferred from homology"/>
<evidence type="ECO:0000256" key="1">
    <source>
        <dbReference type="ARBA" id="ARBA00004141"/>
    </source>
</evidence>
<gene>
    <name evidence="8" type="ORF">HOLleu_40193</name>
</gene>
<organism evidence="8 9">
    <name type="scientific">Holothuria leucospilota</name>
    <name type="common">Black long sea cucumber</name>
    <name type="synonym">Mertensiothuria leucospilota</name>
    <dbReference type="NCBI Taxonomy" id="206669"/>
    <lineage>
        <taxon>Eukaryota</taxon>
        <taxon>Metazoa</taxon>
        <taxon>Echinodermata</taxon>
        <taxon>Eleutherozoa</taxon>
        <taxon>Echinozoa</taxon>
        <taxon>Holothuroidea</taxon>
        <taxon>Aspidochirotacea</taxon>
        <taxon>Aspidochirotida</taxon>
        <taxon>Holothuriidae</taxon>
        <taxon>Holothuria</taxon>
    </lineage>
</organism>
<evidence type="ECO:0000256" key="3">
    <source>
        <dbReference type="ARBA" id="ARBA00022692"/>
    </source>
</evidence>
<feature type="transmembrane region" description="Helical" evidence="7">
    <location>
        <begin position="159"/>
        <end position="181"/>
    </location>
</feature>
<dbReference type="EMBL" id="JAIZAY010000022">
    <property type="protein sequence ID" value="KAJ8020568.1"/>
    <property type="molecule type" value="Genomic_DNA"/>
</dbReference>
<comment type="caution">
    <text evidence="8">The sequence shown here is derived from an EMBL/GenBank/DDBJ whole genome shotgun (WGS) entry which is preliminary data.</text>
</comment>
<dbReference type="Proteomes" id="UP001152320">
    <property type="component" value="Chromosome 22"/>
</dbReference>
<evidence type="ECO:0000256" key="5">
    <source>
        <dbReference type="ARBA" id="ARBA00023136"/>
    </source>
</evidence>
<feature type="transmembrane region" description="Helical" evidence="7">
    <location>
        <begin position="93"/>
        <end position="113"/>
    </location>
</feature>
<comment type="subcellular location">
    <subcellularLocation>
        <location evidence="1">Membrane</location>
        <topology evidence="1">Multi-pass membrane protein</topology>
    </subcellularLocation>
</comment>
<sequence length="268" mass="28819">MTSHRISKMAQPQPTTYTTVYTSNIAAPQPAPYTVVSQPVEITTVQQQTTFSDQDREACKKNGGFQIVMGLLCMVFGTVSICIHTYFGDVATPFWTGCWFIIAGSCGTRVAYYQGYMAEKSLQRFMSLSGVAIVFAITLLIMMSIAIANEFEYSYGYSYASRVGIDATLLTISVLELLAAFKGMGIAQKTVRGAQRNTTTTTRSAVATGVAPVTTGYPPVPVANPYPPAYGPSQGFQQPPPQYGYPPQQAAPPAQAGYGSMDGKPPAY</sequence>
<dbReference type="OrthoDB" id="10495198at2759"/>
<evidence type="ECO:0000256" key="6">
    <source>
        <dbReference type="SAM" id="MobiDB-lite"/>
    </source>
</evidence>
<keyword evidence="3 7" id="KW-0812">Transmembrane</keyword>
<evidence type="ECO:0000313" key="9">
    <source>
        <dbReference type="Proteomes" id="UP001152320"/>
    </source>
</evidence>
<dbReference type="PANTHER" id="PTHR23320">
    <property type="entry name" value="MEMBRANE-SPANNING 4-DOMAINS SUBFAMILY A MS4A -RELATED"/>
    <property type="match status" value="1"/>
</dbReference>
<dbReference type="AlphaFoldDB" id="A0A9Q1BCM8"/>
<feature type="transmembrane region" description="Helical" evidence="7">
    <location>
        <begin position="125"/>
        <end position="147"/>
    </location>
</feature>
<keyword evidence="5 7" id="KW-0472">Membrane</keyword>
<comment type="similarity">
    <text evidence="2">Belongs to the MS4A family.</text>
</comment>
<evidence type="ECO:0000256" key="7">
    <source>
        <dbReference type="SAM" id="Phobius"/>
    </source>
</evidence>
<dbReference type="Pfam" id="PF04103">
    <property type="entry name" value="CD20"/>
    <property type="match status" value="1"/>
</dbReference>
<feature type="transmembrane region" description="Helical" evidence="7">
    <location>
        <begin position="65"/>
        <end position="87"/>
    </location>
</feature>
<evidence type="ECO:0000256" key="2">
    <source>
        <dbReference type="ARBA" id="ARBA00009565"/>
    </source>
</evidence>
<name>A0A9Q1BCM8_HOLLE</name>
<feature type="region of interest" description="Disordered" evidence="6">
    <location>
        <begin position="228"/>
        <end position="268"/>
    </location>
</feature>
<feature type="compositionally biased region" description="Low complexity" evidence="6">
    <location>
        <begin position="245"/>
        <end position="259"/>
    </location>
</feature>
<dbReference type="GO" id="GO:0016020">
    <property type="term" value="C:membrane"/>
    <property type="evidence" value="ECO:0007669"/>
    <property type="project" value="UniProtKB-SubCell"/>
</dbReference>
<protein>
    <submittedName>
        <fullName evidence="8">Uncharacterized protein</fullName>
    </submittedName>
</protein>
<accession>A0A9Q1BCM8</accession>
<keyword evidence="4 7" id="KW-1133">Transmembrane helix</keyword>
<evidence type="ECO:0000313" key="8">
    <source>
        <dbReference type="EMBL" id="KAJ8020568.1"/>
    </source>
</evidence>
<dbReference type="InterPro" id="IPR030417">
    <property type="entry name" value="MS4A"/>
</dbReference>
<dbReference type="InterPro" id="IPR007237">
    <property type="entry name" value="CD20-like"/>
</dbReference>
<evidence type="ECO:0000256" key="4">
    <source>
        <dbReference type="ARBA" id="ARBA00022989"/>
    </source>
</evidence>
<dbReference type="PANTHER" id="PTHR23320:SF165">
    <property type="entry name" value="MARVEL DOMAIN-CONTAINING PROTEIN"/>
    <property type="match status" value="1"/>
</dbReference>